<dbReference type="InterPro" id="IPR007197">
    <property type="entry name" value="rSAM"/>
</dbReference>
<dbReference type="CDD" id="cd01335">
    <property type="entry name" value="Radical_SAM"/>
    <property type="match status" value="1"/>
</dbReference>
<dbReference type="InterPro" id="IPR023404">
    <property type="entry name" value="rSAM_horseshoe"/>
</dbReference>
<evidence type="ECO:0000313" key="3">
    <source>
        <dbReference type="Proteomes" id="UP000623172"/>
    </source>
</evidence>
<reference evidence="2" key="1">
    <citation type="submission" date="2020-08" db="EMBL/GenBank/DDBJ databases">
        <title>Genome public.</title>
        <authorList>
            <person name="Liu C."/>
            <person name="Sun Q."/>
        </authorList>
    </citation>
    <scope>NUCLEOTIDE SEQUENCE</scope>
    <source>
        <strain evidence="2">NSJ-53</strain>
    </source>
</reference>
<keyword evidence="3" id="KW-1185">Reference proteome</keyword>
<dbReference type="RefSeq" id="WP_249316350.1">
    <property type="nucleotide sequence ID" value="NZ_JACRSR010000002.1"/>
</dbReference>
<dbReference type="SUPFAM" id="SSF102114">
    <property type="entry name" value="Radical SAM enzymes"/>
    <property type="match status" value="1"/>
</dbReference>
<dbReference type="PANTHER" id="PTHR42731:SF1">
    <property type="entry name" value="RADICAL SAM DOMAIN PROTEIN"/>
    <property type="match status" value="1"/>
</dbReference>
<dbReference type="InterPro" id="IPR006638">
    <property type="entry name" value="Elp3/MiaA/NifB-like_rSAM"/>
</dbReference>
<dbReference type="Pfam" id="PF19864">
    <property type="entry name" value="Radical_SAM_N2"/>
    <property type="match status" value="1"/>
</dbReference>
<dbReference type="Pfam" id="PF04055">
    <property type="entry name" value="Radical_SAM"/>
    <property type="match status" value="1"/>
</dbReference>
<dbReference type="PROSITE" id="PS51918">
    <property type="entry name" value="RADICAL_SAM"/>
    <property type="match status" value="1"/>
</dbReference>
<dbReference type="SFLD" id="SFLDG01082">
    <property type="entry name" value="B12-binding_domain_containing"/>
    <property type="match status" value="1"/>
</dbReference>
<proteinExistence type="predicted"/>
<dbReference type="SMART" id="SM00729">
    <property type="entry name" value="Elp3"/>
    <property type="match status" value="1"/>
</dbReference>
<dbReference type="InterPro" id="IPR045784">
    <property type="entry name" value="Radical_SAM_N2"/>
</dbReference>
<dbReference type="EMBL" id="JACRSR010000002">
    <property type="protein sequence ID" value="MBC8531541.1"/>
    <property type="molecule type" value="Genomic_DNA"/>
</dbReference>
<protein>
    <submittedName>
        <fullName evidence="2">TIGR03960 family B12-binding radical SAM protein</fullName>
    </submittedName>
</protein>
<dbReference type="AlphaFoldDB" id="A0A926D4Q0"/>
<evidence type="ECO:0000259" key="1">
    <source>
        <dbReference type="PROSITE" id="PS51918"/>
    </source>
</evidence>
<evidence type="ECO:0000313" key="2">
    <source>
        <dbReference type="EMBL" id="MBC8531541.1"/>
    </source>
</evidence>
<dbReference type="GO" id="GO:0003824">
    <property type="term" value="F:catalytic activity"/>
    <property type="evidence" value="ECO:0007669"/>
    <property type="project" value="InterPro"/>
</dbReference>
<sequence length="601" mass="68392">MNRVEKPARYIGREYNSVLKDPAGKIRYAFCFPDVYEVGMSHLGTKILYHTMNEREDTYCERVFAPWVDMEKYLRETKTPLWTLETGTPLAGMDLIGFTLQYEMTYTNLLNMLELGGVPLLARDRKSGPFVMAGGPVAMNAEPLSDFVDFFVLGDGEEMNHEVLDAYRDWKASGAPREAFLEAVAAIRGVYVPSFYDVDYDGDGVIRSIKPNHPAAPERIKKRVVWDLDSAYFPTKVIVPYTEPIHDRIMLEIFRGCSRGCRFCQAGMIYRPVRERSLDRLMELAGELVKNTGYEEISLTSLSSGDYSRLLDLARGLMDRFSDKQVALSLPSLRLDSVVKEAINETQRVRKSSLTFAPEAGTQRMRDIINKNVTEEDLIKSATDAFEEGYTSLKLYFMIGLPGETMEDVAGIADLARKVVAAYQPYRSRNGKPLRISISTASFVPKPHTPFQWFGQNTRAELVEKQQYLAKLLKIRGVEFSWHDPSTSFLEAVFARGDRRLGKTLLQAFKKGCRFDGWMDQFRLDLWEEAFKETGIDPAFYANRTFGFEETLAWDHLDMGVDKAFFKREWDKAMRGETTPDCRGGCLGCGFTKWEEGCPCA</sequence>
<feature type="domain" description="Radical SAM core" evidence="1">
    <location>
        <begin position="243"/>
        <end position="479"/>
    </location>
</feature>
<comment type="caution">
    <text evidence="2">The sequence shown here is derived from an EMBL/GenBank/DDBJ whole genome shotgun (WGS) entry which is preliminary data.</text>
</comment>
<dbReference type="Proteomes" id="UP000623172">
    <property type="component" value="Unassembled WGS sequence"/>
</dbReference>
<dbReference type="InterPro" id="IPR058240">
    <property type="entry name" value="rSAM_sf"/>
</dbReference>
<name>A0A926D4Q0_9FIRM</name>
<dbReference type="PANTHER" id="PTHR42731">
    <property type="entry name" value="SLL1084 PROTEIN"/>
    <property type="match status" value="1"/>
</dbReference>
<dbReference type="Gene3D" id="3.80.30.20">
    <property type="entry name" value="tm_1862 like domain"/>
    <property type="match status" value="1"/>
</dbReference>
<dbReference type="SFLD" id="SFLDS00029">
    <property type="entry name" value="Radical_SAM"/>
    <property type="match status" value="1"/>
</dbReference>
<gene>
    <name evidence="2" type="ORF">H8696_06725</name>
</gene>
<dbReference type="NCBIfam" id="TIGR03960">
    <property type="entry name" value="rSAM_fuse_unch"/>
    <property type="match status" value="1"/>
</dbReference>
<organism evidence="2 3">
    <name type="scientific">Gehongia tenuis</name>
    <dbReference type="NCBI Taxonomy" id="2763655"/>
    <lineage>
        <taxon>Bacteria</taxon>
        <taxon>Bacillati</taxon>
        <taxon>Bacillota</taxon>
        <taxon>Clostridia</taxon>
        <taxon>Christensenellales</taxon>
        <taxon>Christensenellaceae</taxon>
        <taxon>Gehongia</taxon>
    </lineage>
</organism>
<accession>A0A926D4Q0</accession>
<dbReference type="GO" id="GO:0051536">
    <property type="term" value="F:iron-sulfur cluster binding"/>
    <property type="evidence" value="ECO:0007669"/>
    <property type="project" value="InterPro"/>
</dbReference>
<dbReference type="InterPro" id="IPR023862">
    <property type="entry name" value="CHP03960_rSAM"/>
</dbReference>